<dbReference type="HOGENOM" id="CLU_2994130_0_0_10"/>
<sequence length="64" mass="6964">MACSLKAAGPENRRASPISNEAGAFKLLRREISRPLGLAAAFRLQDIWPQNTTVFHISLLSPCA</sequence>
<name>H6L820_SAPGL</name>
<dbReference type="Proteomes" id="UP000007519">
    <property type="component" value="Chromosome"/>
</dbReference>
<evidence type="ECO:0000313" key="1">
    <source>
        <dbReference type="EMBL" id="AFC25348.1"/>
    </source>
</evidence>
<accession>H6L820</accession>
<dbReference type="KEGG" id="sgn:SGRA_2620"/>
<organism evidence="1 2">
    <name type="scientific">Saprospira grandis (strain Lewin)</name>
    <dbReference type="NCBI Taxonomy" id="984262"/>
    <lineage>
        <taxon>Bacteria</taxon>
        <taxon>Pseudomonadati</taxon>
        <taxon>Bacteroidota</taxon>
        <taxon>Saprospiria</taxon>
        <taxon>Saprospirales</taxon>
        <taxon>Saprospiraceae</taxon>
        <taxon>Saprospira</taxon>
    </lineage>
</organism>
<reference evidence="1 2" key="1">
    <citation type="journal article" date="2012" name="Stand. Genomic Sci.">
        <title>Complete genome sequencing and analysis of Saprospira grandis str. Lewin, a predatory marine bacterium.</title>
        <authorList>
            <person name="Saw J.H."/>
            <person name="Yuryev A."/>
            <person name="Kanbe M."/>
            <person name="Hou S."/>
            <person name="Young A.G."/>
            <person name="Aizawa S."/>
            <person name="Alam M."/>
        </authorList>
    </citation>
    <scope>NUCLEOTIDE SEQUENCE [LARGE SCALE GENOMIC DNA]</scope>
    <source>
        <strain evidence="1 2">Lewin</strain>
    </source>
</reference>
<dbReference type="AlphaFoldDB" id="H6L820"/>
<proteinExistence type="predicted"/>
<evidence type="ECO:0000313" key="2">
    <source>
        <dbReference type="Proteomes" id="UP000007519"/>
    </source>
</evidence>
<dbReference type="EMBL" id="CP002831">
    <property type="protein sequence ID" value="AFC25348.1"/>
    <property type="molecule type" value="Genomic_DNA"/>
</dbReference>
<protein>
    <submittedName>
        <fullName evidence="1">Uncharacterized protein</fullName>
    </submittedName>
</protein>
<gene>
    <name evidence="1" type="ordered locus">SGRA_2620</name>
</gene>
<keyword evidence="2" id="KW-1185">Reference proteome</keyword>